<keyword evidence="4 5" id="KW-0472">Membrane</keyword>
<dbReference type="EMBL" id="JAVHNQ010000009">
    <property type="protein sequence ID" value="KAK6338631.1"/>
    <property type="molecule type" value="Genomic_DNA"/>
</dbReference>
<evidence type="ECO:0000256" key="1">
    <source>
        <dbReference type="ARBA" id="ARBA00004370"/>
    </source>
</evidence>
<keyword evidence="3 5" id="KW-1133">Transmembrane helix</keyword>
<evidence type="ECO:0000256" key="2">
    <source>
        <dbReference type="ARBA" id="ARBA00022692"/>
    </source>
</evidence>
<proteinExistence type="predicted"/>
<evidence type="ECO:0000313" key="7">
    <source>
        <dbReference type="Proteomes" id="UP001375240"/>
    </source>
</evidence>
<sequence length="156" mass="16330">MATTTLGLRLATPVTALSLPLFTSYFSLLAYRVISVRVASETFVGNETKGKGKVASTQDSPDPLTIATRCHANFAEYVPLALLTTAVAELNGGHPTVIAGGLGTLFLLRIAHVEFGLRGRAALGPGRIIGFLGTLGYLIGMGGYAGWLARGYLGFD</sequence>
<organism evidence="6 7">
    <name type="scientific">Orbilia brochopaga</name>
    <dbReference type="NCBI Taxonomy" id="3140254"/>
    <lineage>
        <taxon>Eukaryota</taxon>
        <taxon>Fungi</taxon>
        <taxon>Dikarya</taxon>
        <taxon>Ascomycota</taxon>
        <taxon>Pezizomycotina</taxon>
        <taxon>Orbiliomycetes</taxon>
        <taxon>Orbiliales</taxon>
        <taxon>Orbiliaceae</taxon>
        <taxon>Orbilia</taxon>
    </lineage>
</organism>
<evidence type="ECO:0008006" key="8">
    <source>
        <dbReference type="Google" id="ProtNLM"/>
    </source>
</evidence>
<dbReference type="Pfam" id="PF01124">
    <property type="entry name" value="MAPEG"/>
    <property type="match status" value="1"/>
</dbReference>
<keyword evidence="7" id="KW-1185">Reference proteome</keyword>
<gene>
    <name evidence="6" type="ORF">TWF696_009442</name>
</gene>
<evidence type="ECO:0000256" key="4">
    <source>
        <dbReference type="ARBA" id="ARBA00023136"/>
    </source>
</evidence>
<dbReference type="Proteomes" id="UP001375240">
    <property type="component" value="Unassembled WGS sequence"/>
</dbReference>
<evidence type="ECO:0000256" key="5">
    <source>
        <dbReference type="SAM" id="Phobius"/>
    </source>
</evidence>
<accession>A0AAV9UEC0</accession>
<dbReference type="InterPro" id="IPR001129">
    <property type="entry name" value="Membr-assoc_MAPEG"/>
</dbReference>
<feature type="transmembrane region" description="Helical" evidence="5">
    <location>
        <begin position="6"/>
        <end position="31"/>
    </location>
</feature>
<feature type="transmembrane region" description="Helical" evidence="5">
    <location>
        <begin position="128"/>
        <end position="149"/>
    </location>
</feature>
<dbReference type="PANTHER" id="PTHR35814:SF1">
    <property type="entry name" value="GLUTATHIONE S-TRANSFERASE-RELATED"/>
    <property type="match status" value="1"/>
</dbReference>
<evidence type="ECO:0000256" key="3">
    <source>
        <dbReference type="ARBA" id="ARBA00022989"/>
    </source>
</evidence>
<comment type="caution">
    <text evidence="6">The sequence shown here is derived from an EMBL/GenBank/DDBJ whole genome shotgun (WGS) entry which is preliminary data.</text>
</comment>
<dbReference type="Gene3D" id="1.20.120.550">
    <property type="entry name" value="Membrane associated eicosanoid/glutathione metabolism-like domain"/>
    <property type="match status" value="1"/>
</dbReference>
<reference evidence="6 7" key="1">
    <citation type="submission" date="2019-10" db="EMBL/GenBank/DDBJ databases">
        <authorList>
            <person name="Palmer J.M."/>
        </authorList>
    </citation>
    <scope>NUCLEOTIDE SEQUENCE [LARGE SCALE GENOMIC DNA]</scope>
    <source>
        <strain evidence="6 7">TWF696</strain>
    </source>
</reference>
<name>A0AAV9UEC0_9PEZI</name>
<protein>
    <recommendedName>
        <fullName evidence="8">Glutathione transferase</fullName>
    </recommendedName>
</protein>
<dbReference type="AlphaFoldDB" id="A0AAV9UEC0"/>
<dbReference type="PANTHER" id="PTHR35814">
    <property type="match status" value="1"/>
</dbReference>
<dbReference type="InterPro" id="IPR023352">
    <property type="entry name" value="MAPEG-like_dom_sf"/>
</dbReference>
<evidence type="ECO:0000313" key="6">
    <source>
        <dbReference type="EMBL" id="KAK6338631.1"/>
    </source>
</evidence>
<comment type="subcellular location">
    <subcellularLocation>
        <location evidence="1">Membrane</location>
    </subcellularLocation>
</comment>
<dbReference type="SUPFAM" id="SSF161084">
    <property type="entry name" value="MAPEG domain-like"/>
    <property type="match status" value="1"/>
</dbReference>
<keyword evidence="2 5" id="KW-0812">Transmembrane</keyword>
<dbReference type="GO" id="GO:0016020">
    <property type="term" value="C:membrane"/>
    <property type="evidence" value="ECO:0007669"/>
    <property type="project" value="UniProtKB-SubCell"/>
</dbReference>